<evidence type="ECO:0000313" key="3">
    <source>
        <dbReference type="Proteomes" id="UP000018467"/>
    </source>
</evidence>
<name>A0A3B1IFF5_ASTMX</name>
<organism evidence="2 3">
    <name type="scientific">Astyanax mexicanus</name>
    <name type="common">Blind cave fish</name>
    <name type="synonym">Astyanax fasciatus mexicanus</name>
    <dbReference type="NCBI Taxonomy" id="7994"/>
    <lineage>
        <taxon>Eukaryota</taxon>
        <taxon>Metazoa</taxon>
        <taxon>Chordata</taxon>
        <taxon>Craniata</taxon>
        <taxon>Vertebrata</taxon>
        <taxon>Euteleostomi</taxon>
        <taxon>Actinopterygii</taxon>
        <taxon>Neopterygii</taxon>
        <taxon>Teleostei</taxon>
        <taxon>Ostariophysi</taxon>
        <taxon>Characiformes</taxon>
        <taxon>Characoidei</taxon>
        <taxon>Acestrorhamphidae</taxon>
        <taxon>Acestrorhamphinae</taxon>
        <taxon>Astyanax</taxon>
    </lineage>
</organism>
<dbReference type="Ensembl" id="ENSAMXT00000051592.1">
    <property type="protein sequence ID" value="ENSAMXP00000028642.1"/>
    <property type="gene ID" value="ENSAMXG00000037047.1"/>
</dbReference>
<dbReference type="Bgee" id="ENSAMXG00000037047">
    <property type="expression patterns" value="Expressed in mesonephros and 8 other cell types or tissues"/>
</dbReference>
<dbReference type="AlphaFoldDB" id="A0A3B1IFF5"/>
<accession>A0A3B1IFF5</accession>
<reference evidence="3" key="2">
    <citation type="journal article" date="2014" name="Nat. Commun.">
        <title>The cavefish genome reveals candidate genes for eye loss.</title>
        <authorList>
            <person name="McGaugh S.E."/>
            <person name="Gross J.B."/>
            <person name="Aken B."/>
            <person name="Blin M."/>
            <person name="Borowsky R."/>
            <person name="Chalopin D."/>
            <person name="Hinaux H."/>
            <person name="Jeffery W.R."/>
            <person name="Keene A."/>
            <person name="Ma L."/>
            <person name="Minx P."/>
            <person name="Murphy D."/>
            <person name="O'Quin K.E."/>
            <person name="Retaux S."/>
            <person name="Rohner N."/>
            <person name="Searle S.M."/>
            <person name="Stahl B.A."/>
            <person name="Tabin C."/>
            <person name="Volff J.N."/>
            <person name="Yoshizawa M."/>
            <person name="Warren W.C."/>
        </authorList>
    </citation>
    <scope>NUCLEOTIDE SEQUENCE [LARGE SCALE GENOMIC DNA]</scope>
    <source>
        <strain evidence="3">female</strain>
    </source>
</reference>
<proteinExistence type="predicted"/>
<evidence type="ECO:0008006" key="4">
    <source>
        <dbReference type="Google" id="ProtNLM"/>
    </source>
</evidence>
<sequence>KAALRSRSTSREIQPWSAAISRSFVILTKAVSLLSVFHEIRVISLKKAFTLTEIQRKTMSKISLSPVKGNSEVKTTKSGGVKRPKTSSANASDDGADTNDSPAILNELREIKDTLKILLESQQMFSDTVNAMDKRILTAEQRISDIEDREHKNTEALNELTKMATQLQLTNDKVEYLENYSRRQNVRITGVPEGAEGRRCEEFSRNLLLQLFGGEKVEARRPLEIERAHRIGQKGQRQNRPIIVRFLRYSDRQNILELSRTTTRKRYLKNPISIFPDFSPEEQRKRALFTPIRRLLKGRIDIRYGLLYPATLKITFQNHTYLFKRVEEAEAFVKVNFNTSTSSPPSLTIWKNFLMENILMERVSYSFNPKYKLYYGMWDKAAEYLNSIDL</sequence>
<dbReference type="Gene3D" id="3.30.70.1820">
    <property type="entry name" value="L1 transposable element, RRM domain"/>
    <property type="match status" value="1"/>
</dbReference>
<dbReference type="InterPro" id="IPR004244">
    <property type="entry name" value="Transposase_22"/>
</dbReference>
<reference evidence="3" key="1">
    <citation type="submission" date="2013-03" db="EMBL/GenBank/DDBJ databases">
        <authorList>
            <person name="Jeffery W."/>
            <person name="Warren W."/>
            <person name="Wilson R.K."/>
        </authorList>
    </citation>
    <scope>NUCLEOTIDE SEQUENCE</scope>
    <source>
        <strain evidence="3">female</strain>
    </source>
</reference>
<reference evidence="2" key="3">
    <citation type="submission" date="2025-08" db="UniProtKB">
        <authorList>
            <consortium name="Ensembl"/>
        </authorList>
    </citation>
    <scope>IDENTIFICATION</scope>
</reference>
<feature type="region of interest" description="Disordered" evidence="1">
    <location>
        <begin position="65"/>
        <end position="101"/>
    </location>
</feature>
<evidence type="ECO:0000256" key="1">
    <source>
        <dbReference type="SAM" id="MobiDB-lite"/>
    </source>
</evidence>
<dbReference type="GeneTree" id="ENSGT01110000270186"/>
<reference evidence="2" key="4">
    <citation type="submission" date="2025-09" db="UniProtKB">
        <authorList>
            <consortium name="Ensembl"/>
        </authorList>
    </citation>
    <scope>IDENTIFICATION</scope>
</reference>
<dbReference type="Proteomes" id="UP000018467">
    <property type="component" value="Unassembled WGS sequence"/>
</dbReference>
<evidence type="ECO:0000313" key="2">
    <source>
        <dbReference type="Ensembl" id="ENSAMXP00000028642.1"/>
    </source>
</evidence>
<protein>
    <recommendedName>
        <fullName evidence="4">L1 transposable element RRM domain-containing protein</fullName>
    </recommendedName>
</protein>
<dbReference type="InParanoid" id="A0A3B1IFF5"/>
<dbReference type="PANTHER" id="PTHR11505">
    <property type="entry name" value="L1 TRANSPOSABLE ELEMENT-RELATED"/>
    <property type="match status" value="1"/>
</dbReference>
<keyword evidence="3" id="KW-1185">Reference proteome</keyword>